<dbReference type="AlphaFoldDB" id="A0A401Z9E0"/>
<evidence type="ECO:0000313" key="1">
    <source>
        <dbReference type="EMBL" id="GCE03428.1"/>
    </source>
</evidence>
<dbReference type="EMBL" id="BIFQ01000001">
    <property type="protein sequence ID" value="GCE03428.1"/>
    <property type="molecule type" value="Genomic_DNA"/>
</dbReference>
<protein>
    <recommendedName>
        <fullName evidence="3">Transposase</fullName>
    </recommendedName>
</protein>
<keyword evidence="2" id="KW-1185">Reference proteome</keyword>
<dbReference type="Gene3D" id="1.10.10.10">
    <property type="entry name" value="Winged helix-like DNA-binding domain superfamily/Winged helix DNA-binding domain"/>
    <property type="match status" value="1"/>
</dbReference>
<dbReference type="GO" id="GO:0043565">
    <property type="term" value="F:sequence-specific DNA binding"/>
    <property type="evidence" value="ECO:0007669"/>
    <property type="project" value="InterPro"/>
</dbReference>
<dbReference type="GO" id="GO:0006313">
    <property type="term" value="P:DNA transposition"/>
    <property type="evidence" value="ECO:0007669"/>
    <property type="project" value="InterPro"/>
</dbReference>
<name>A0A401Z9E0_9CHLR</name>
<comment type="caution">
    <text evidence="1">The sequence shown here is derived from an EMBL/GenBank/DDBJ whole genome shotgun (WGS) entry which is preliminary data.</text>
</comment>
<dbReference type="InterPro" id="IPR036388">
    <property type="entry name" value="WH-like_DNA-bd_sf"/>
</dbReference>
<gene>
    <name evidence="1" type="ORF">KDAU_07570</name>
</gene>
<dbReference type="InterPro" id="IPR010921">
    <property type="entry name" value="Trp_repressor/repl_initiator"/>
</dbReference>
<evidence type="ECO:0000313" key="2">
    <source>
        <dbReference type="Proteomes" id="UP000287224"/>
    </source>
</evidence>
<dbReference type="Proteomes" id="UP000287224">
    <property type="component" value="Unassembled WGS sequence"/>
</dbReference>
<organism evidence="1 2">
    <name type="scientific">Dictyobacter aurantiacus</name>
    <dbReference type="NCBI Taxonomy" id="1936993"/>
    <lineage>
        <taxon>Bacteria</taxon>
        <taxon>Bacillati</taxon>
        <taxon>Chloroflexota</taxon>
        <taxon>Ktedonobacteria</taxon>
        <taxon>Ktedonobacterales</taxon>
        <taxon>Dictyobacteraceae</taxon>
        <taxon>Dictyobacter</taxon>
    </lineage>
</organism>
<dbReference type="Pfam" id="PF01527">
    <property type="entry name" value="HTH_Tnp_1"/>
    <property type="match status" value="1"/>
</dbReference>
<dbReference type="RefSeq" id="WP_268904493.1">
    <property type="nucleotide sequence ID" value="NZ_BIFQ01000001.1"/>
</dbReference>
<reference evidence="2" key="1">
    <citation type="submission" date="2018-12" db="EMBL/GenBank/DDBJ databases">
        <title>Tengunoibacter tsumagoiensis gen. nov., sp. nov., Dictyobacter kobayashii sp. nov., D. alpinus sp. nov., and D. joshuensis sp. nov. and description of Dictyobacteraceae fam. nov. within the order Ktedonobacterales isolated from Tengu-no-mugimeshi.</title>
        <authorList>
            <person name="Wang C.M."/>
            <person name="Zheng Y."/>
            <person name="Sakai Y."/>
            <person name="Toyoda A."/>
            <person name="Minakuchi Y."/>
            <person name="Abe K."/>
            <person name="Yokota A."/>
            <person name="Yabe S."/>
        </authorList>
    </citation>
    <scope>NUCLEOTIDE SEQUENCE [LARGE SCALE GENOMIC DNA]</scope>
    <source>
        <strain evidence="2">S-27</strain>
    </source>
</reference>
<dbReference type="GO" id="GO:0004803">
    <property type="term" value="F:transposase activity"/>
    <property type="evidence" value="ECO:0007669"/>
    <property type="project" value="InterPro"/>
</dbReference>
<evidence type="ECO:0008006" key="3">
    <source>
        <dbReference type="Google" id="ProtNLM"/>
    </source>
</evidence>
<dbReference type="InterPro" id="IPR002514">
    <property type="entry name" value="Transposase_8"/>
</dbReference>
<accession>A0A401Z9E0</accession>
<proteinExistence type="predicted"/>
<sequence>MRFGGKQSETYSGNRSRRALFTLLAGKRKTYTPEFKFKVVMESFQRETTLEEVCRKFGLASSVISRWRQEFQQKGPEIFADQRDLQTRSKAQGHAPGESPEELKQLIGDLTVQNDLLKKSRGLLGN</sequence>
<dbReference type="SUPFAM" id="SSF48295">
    <property type="entry name" value="TrpR-like"/>
    <property type="match status" value="1"/>
</dbReference>